<evidence type="ECO:0000256" key="2">
    <source>
        <dbReference type="PROSITE-ProRule" id="PRU00169"/>
    </source>
</evidence>
<organism evidence="4 5">
    <name type="scientific">Floridaenema flaviceps BLCC-F50</name>
    <dbReference type="NCBI Taxonomy" id="3153642"/>
    <lineage>
        <taxon>Bacteria</taxon>
        <taxon>Bacillati</taxon>
        <taxon>Cyanobacteriota</taxon>
        <taxon>Cyanophyceae</taxon>
        <taxon>Oscillatoriophycideae</taxon>
        <taxon>Aerosakkonematales</taxon>
        <taxon>Aerosakkonemataceae</taxon>
        <taxon>Floridanema</taxon>
        <taxon>Floridanema flaviceps</taxon>
    </lineage>
</organism>
<dbReference type="SMART" id="SM00448">
    <property type="entry name" value="REC"/>
    <property type="match status" value="1"/>
</dbReference>
<dbReference type="Pfam" id="PF00072">
    <property type="entry name" value="Response_reg"/>
    <property type="match status" value="1"/>
</dbReference>
<keyword evidence="1 2" id="KW-0597">Phosphoprotein</keyword>
<dbReference type="PANTHER" id="PTHR44591">
    <property type="entry name" value="STRESS RESPONSE REGULATOR PROTEIN 1"/>
    <property type="match status" value="1"/>
</dbReference>
<accession>A0ABV4Y3F4</accession>
<evidence type="ECO:0000256" key="1">
    <source>
        <dbReference type="ARBA" id="ARBA00022553"/>
    </source>
</evidence>
<dbReference type="Gene3D" id="3.40.50.2300">
    <property type="match status" value="1"/>
</dbReference>
<proteinExistence type="predicted"/>
<dbReference type="PANTHER" id="PTHR44591:SF22">
    <property type="entry name" value="CHEY SUBFAMILY"/>
    <property type="match status" value="1"/>
</dbReference>
<keyword evidence="5" id="KW-1185">Reference proteome</keyword>
<evidence type="ECO:0000259" key="3">
    <source>
        <dbReference type="PROSITE" id="PS50110"/>
    </source>
</evidence>
<protein>
    <submittedName>
        <fullName evidence="4">Response regulator</fullName>
    </submittedName>
</protein>
<gene>
    <name evidence="4" type="ORF">ACE1CI_36890</name>
</gene>
<evidence type="ECO:0000313" key="5">
    <source>
        <dbReference type="Proteomes" id="UP001576784"/>
    </source>
</evidence>
<sequence length="136" mass="14969">MFKEAILAMATKRVLIVDDEPDVRAVVQGCLEDIAGWDVVTAASGQEGLAKVMVDRPNAIVLDVMMPGMDGLTFLRELRTRPEGRSIPVVLLTAKINPADPKMLSELSINGIISKPFDPFKLTEQIADFLGWEMEQ</sequence>
<feature type="modified residue" description="4-aspartylphosphate" evidence="2">
    <location>
        <position position="63"/>
    </location>
</feature>
<dbReference type="SUPFAM" id="SSF52172">
    <property type="entry name" value="CheY-like"/>
    <property type="match status" value="1"/>
</dbReference>
<evidence type="ECO:0000313" key="4">
    <source>
        <dbReference type="EMBL" id="MFB2898526.1"/>
    </source>
</evidence>
<feature type="domain" description="Response regulatory" evidence="3">
    <location>
        <begin position="13"/>
        <end position="130"/>
    </location>
</feature>
<dbReference type="InterPro" id="IPR050595">
    <property type="entry name" value="Bact_response_regulator"/>
</dbReference>
<name>A0ABV4Y3F4_9CYAN</name>
<reference evidence="4 5" key="1">
    <citation type="submission" date="2024-09" db="EMBL/GenBank/DDBJ databases">
        <title>Floridaenema gen nov. (Aerosakkonemataceae, Aerosakkonematales ord. nov., Cyanobacteria) from benthic tropical and subtropical fresh waters, with the description of four new species.</title>
        <authorList>
            <person name="Moretto J.A."/>
            <person name="Berthold D.E."/>
            <person name="Lefler F.W."/>
            <person name="Huang I.-S."/>
            <person name="Laughinghouse H. IV."/>
        </authorList>
    </citation>
    <scope>NUCLEOTIDE SEQUENCE [LARGE SCALE GENOMIC DNA]</scope>
    <source>
        <strain evidence="4 5">BLCC-F50</strain>
    </source>
</reference>
<dbReference type="CDD" id="cd17552">
    <property type="entry name" value="REC_RR468-like"/>
    <property type="match status" value="1"/>
</dbReference>
<comment type="caution">
    <text evidence="4">The sequence shown here is derived from an EMBL/GenBank/DDBJ whole genome shotgun (WGS) entry which is preliminary data.</text>
</comment>
<dbReference type="InterPro" id="IPR011006">
    <property type="entry name" value="CheY-like_superfamily"/>
</dbReference>
<dbReference type="InterPro" id="IPR001789">
    <property type="entry name" value="Sig_transdc_resp-reg_receiver"/>
</dbReference>
<dbReference type="EMBL" id="JBHFNR010000295">
    <property type="protein sequence ID" value="MFB2898526.1"/>
    <property type="molecule type" value="Genomic_DNA"/>
</dbReference>
<dbReference type="RefSeq" id="WP_413268126.1">
    <property type="nucleotide sequence ID" value="NZ_JBHFNR010000295.1"/>
</dbReference>
<dbReference type="Proteomes" id="UP001576784">
    <property type="component" value="Unassembled WGS sequence"/>
</dbReference>
<dbReference type="PROSITE" id="PS50110">
    <property type="entry name" value="RESPONSE_REGULATORY"/>
    <property type="match status" value="1"/>
</dbReference>